<accession>A0A317PFL1</accession>
<evidence type="ECO:0000313" key="1">
    <source>
        <dbReference type="EMBL" id="PWV98814.1"/>
    </source>
</evidence>
<proteinExistence type="predicted"/>
<evidence type="ECO:0000313" key="2">
    <source>
        <dbReference type="Proteomes" id="UP000246352"/>
    </source>
</evidence>
<dbReference type="EMBL" id="QGTR01000004">
    <property type="protein sequence ID" value="PWV98814.1"/>
    <property type="molecule type" value="Genomic_DNA"/>
</dbReference>
<dbReference type="AlphaFoldDB" id="A0A317PFL1"/>
<keyword evidence="2" id="KW-1185">Reference proteome</keyword>
<sequence>LEEAGQLPLGENADIGAAEVRAILKAAGAAA</sequence>
<comment type="caution">
    <text evidence="1">The sequence shown here is derived from an EMBL/GenBank/DDBJ whole genome shotgun (WGS) entry which is preliminary data.</text>
</comment>
<organism evidence="1 2">
    <name type="scientific">Hoeflea marina</name>
    <dbReference type="NCBI Taxonomy" id="274592"/>
    <lineage>
        <taxon>Bacteria</taxon>
        <taxon>Pseudomonadati</taxon>
        <taxon>Pseudomonadota</taxon>
        <taxon>Alphaproteobacteria</taxon>
        <taxon>Hyphomicrobiales</taxon>
        <taxon>Rhizobiaceae</taxon>
        <taxon>Hoeflea</taxon>
    </lineage>
</organism>
<gene>
    <name evidence="1" type="ORF">DFR52_104104</name>
</gene>
<reference evidence="1 2" key="1">
    <citation type="submission" date="2018-05" db="EMBL/GenBank/DDBJ databases">
        <title>Genomic Encyclopedia of Type Strains, Phase IV (KMG-IV): sequencing the most valuable type-strain genomes for metagenomic binning, comparative biology and taxonomic classification.</title>
        <authorList>
            <person name="Goeker M."/>
        </authorList>
    </citation>
    <scope>NUCLEOTIDE SEQUENCE [LARGE SCALE GENOMIC DNA]</scope>
    <source>
        <strain evidence="1 2">DSM 16791</strain>
    </source>
</reference>
<name>A0A317PFL1_9HYPH</name>
<feature type="non-terminal residue" evidence="1">
    <location>
        <position position="1"/>
    </location>
</feature>
<dbReference type="Proteomes" id="UP000246352">
    <property type="component" value="Unassembled WGS sequence"/>
</dbReference>
<protein>
    <submittedName>
        <fullName evidence="1">Uncharacterized protein</fullName>
    </submittedName>
</protein>